<dbReference type="GO" id="GO:0005524">
    <property type="term" value="F:ATP binding"/>
    <property type="evidence" value="ECO:0007669"/>
    <property type="project" value="UniProtKB-KW"/>
</dbReference>
<evidence type="ECO:0000256" key="4">
    <source>
        <dbReference type="SAM" id="MobiDB-lite"/>
    </source>
</evidence>
<dbReference type="CDD" id="cd24028">
    <property type="entry name" value="ASKHA_NBD_HSP70_HSPA1-like"/>
    <property type="match status" value="1"/>
</dbReference>
<dbReference type="SUPFAM" id="SSF100920">
    <property type="entry name" value="Heat shock protein 70kD (HSP70), peptide-binding domain"/>
    <property type="match status" value="1"/>
</dbReference>
<keyword evidence="5" id="KW-0346">Stress response</keyword>
<dbReference type="PANTHER" id="PTHR19375">
    <property type="entry name" value="HEAT SHOCK PROTEIN 70KDA"/>
    <property type="match status" value="1"/>
</dbReference>
<accession>A0AAD7C0Y9</accession>
<keyword evidence="6" id="KW-1185">Reference proteome</keyword>
<proteinExistence type="inferred from homology"/>
<dbReference type="Gene3D" id="3.30.30.30">
    <property type="match status" value="1"/>
</dbReference>
<protein>
    <submittedName>
        <fullName evidence="5">The 70-kDa heat shock cognate protein from rattus Norvegicus in post-Atp hydrolysis state</fullName>
    </submittedName>
</protein>
<dbReference type="Pfam" id="PF00012">
    <property type="entry name" value="HSP70"/>
    <property type="match status" value="1"/>
</dbReference>
<dbReference type="GO" id="GO:0140662">
    <property type="term" value="F:ATP-dependent protein folding chaperone"/>
    <property type="evidence" value="ECO:0007669"/>
    <property type="project" value="InterPro"/>
</dbReference>
<dbReference type="SUPFAM" id="SSF53067">
    <property type="entry name" value="Actin-like ATPase domain"/>
    <property type="match status" value="2"/>
</dbReference>
<comment type="similarity">
    <text evidence="3">Belongs to the heat shock protein 70 family.</text>
</comment>
<dbReference type="FunFam" id="3.30.30.30:FF:000001">
    <property type="entry name" value="heat shock 70 kDa protein-like"/>
    <property type="match status" value="1"/>
</dbReference>
<evidence type="ECO:0000313" key="5">
    <source>
        <dbReference type="EMBL" id="KAJ7636322.1"/>
    </source>
</evidence>
<dbReference type="InterPro" id="IPR013126">
    <property type="entry name" value="Hsp_70_fam"/>
</dbReference>
<dbReference type="Proteomes" id="UP001221142">
    <property type="component" value="Unassembled WGS sequence"/>
</dbReference>
<gene>
    <name evidence="5" type="ORF">FB45DRAFT_741565</name>
</gene>
<evidence type="ECO:0000256" key="1">
    <source>
        <dbReference type="ARBA" id="ARBA00022741"/>
    </source>
</evidence>
<dbReference type="InterPro" id="IPR018181">
    <property type="entry name" value="Heat_shock_70_CS"/>
</dbReference>
<name>A0AAD7C0Y9_9AGAR</name>
<sequence>MKQAPSLRGSESSASELGHEALETIEEAPCAGPAPQEYQEREQRAPSRSGPNQRRVSDSVSGSEPTVYEDIPAEAIGIDLGTAYCRVGVWQGDQFKIIANDQGSRTTPAIVSFSDHGRFVGEAAMDQGGADPANTVFDIKRLIGRKFYDAEVQADISRLPFEVVGRGNRPYIRIHHSGEQKELSPEEVCSTLLLKMKDIAEAYLGRRVTDAVITVPAHFNDSQRQATKDAATIAGLTVLHLVNETTAAALAYGLDKKLADAGEQNVLVLDLGAGSFDVSLLSVRNGVFEVKATAGDTHLRGRDFDDRLVQHFAAEFRRINYNNYKDVSTDASAMRRLRTECERVKRELSTEPQTVIDIDGLSDRFDLHSSITRARFEELCADLFYRILQPIDKLLRDSNMRKSDVHEVVLVGGSTRIPYIRTLVSQFFDGRKLNFDGVDPDEAVACGSAVDAAILSGSVDASSVFGTPVGDDLGVDYSPNAGLALREISSLSLGMEVAPHGHLAILIPHNTSIPAKRSGVYTTVNDYQTAVSIEVYEGECLRAKDNNFLGRFDLSGIQYAPRGVPQIEVTFEIDGNGILGVSACDLRTRAKGSVTINTDKGRLSKEEIDRLTHAVRAGGY</sequence>
<reference evidence="5" key="1">
    <citation type="submission" date="2023-03" db="EMBL/GenBank/DDBJ databases">
        <title>Massive genome expansion in bonnet fungi (Mycena s.s.) driven by repeated elements and novel gene families across ecological guilds.</title>
        <authorList>
            <consortium name="Lawrence Berkeley National Laboratory"/>
            <person name="Harder C.B."/>
            <person name="Miyauchi S."/>
            <person name="Viragh M."/>
            <person name="Kuo A."/>
            <person name="Thoen E."/>
            <person name="Andreopoulos B."/>
            <person name="Lu D."/>
            <person name="Skrede I."/>
            <person name="Drula E."/>
            <person name="Henrissat B."/>
            <person name="Morin E."/>
            <person name="Kohler A."/>
            <person name="Barry K."/>
            <person name="LaButti K."/>
            <person name="Morin E."/>
            <person name="Salamov A."/>
            <person name="Lipzen A."/>
            <person name="Mereny Z."/>
            <person name="Hegedus B."/>
            <person name="Baldrian P."/>
            <person name="Stursova M."/>
            <person name="Weitz H."/>
            <person name="Taylor A."/>
            <person name="Grigoriev I.V."/>
            <person name="Nagy L.G."/>
            <person name="Martin F."/>
            <person name="Kauserud H."/>
        </authorList>
    </citation>
    <scope>NUCLEOTIDE SEQUENCE</scope>
    <source>
        <strain evidence="5">9284</strain>
    </source>
</reference>
<organism evidence="5 6">
    <name type="scientific">Roridomyces roridus</name>
    <dbReference type="NCBI Taxonomy" id="1738132"/>
    <lineage>
        <taxon>Eukaryota</taxon>
        <taxon>Fungi</taxon>
        <taxon>Dikarya</taxon>
        <taxon>Basidiomycota</taxon>
        <taxon>Agaricomycotina</taxon>
        <taxon>Agaricomycetes</taxon>
        <taxon>Agaricomycetidae</taxon>
        <taxon>Agaricales</taxon>
        <taxon>Marasmiineae</taxon>
        <taxon>Mycenaceae</taxon>
        <taxon>Roridomyces</taxon>
    </lineage>
</organism>
<evidence type="ECO:0000256" key="3">
    <source>
        <dbReference type="RuleBase" id="RU003322"/>
    </source>
</evidence>
<dbReference type="EMBL" id="JARKIF010000006">
    <property type="protein sequence ID" value="KAJ7636322.1"/>
    <property type="molecule type" value="Genomic_DNA"/>
</dbReference>
<dbReference type="PRINTS" id="PR00301">
    <property type="entry name" value="HEATSHOCK70"/>
</dbReference>
<comment type="caution">
    <text evidence="5">The sequence shown here is derived from an EMBL/GenBank/DDBJ whole genome shotgun (WGS) entry which is preliminary data.</text>
</comment>
<feature type="region of interest" description="Disordered" evidence="4">
    <location>
        <begin position="1"/>
        <end position="66"/>
    </location>
</feature>
<keyword evidence="2 3" id="KW-0067">ATP-binding</keyword>
<dbReference type="Gene3D" id="3.90.640.10">
    <property type="entry name" value="Actin, Chain A, domain 4"/>
    <property type="match status" value="1"/>
</dbReference>
<dbReference type="InterPro" id="IPR029047">
    <property type="entry name" value="HSP70_peptide-bd_sf"/>
</dbReference>
<dbReference type="PROSITE" id="PS01036">
    <property type="entry name" value="HSP70_3"/>
    <property type="match status" value="1"/>
</dbReference>
<dbReference type="Gene3D" id="3.30.420.40">
    <property type="match status" value="2"/>
</dbReference>
<dbReference type="InterPro" id="IPR043129">
    <property type="entry name" value="ATPase_NBD"/>
</dbReference>
<evidence type="ECO:0000256" key="2">
    <source>
        <dbReference type="ARBA" id="ARBA00022840"/>
    </source>
</evidence>
<dbReference type="AlphaFoldDB" id="A0AAD7C0Y9"/>
<dbReference type="FunFam" id="3.90.640.10:FF:000002">
    <property type="entry name" value="Heat shock 70 kDa"/>
    <property type="match status" value="1"/>
</dbReference>
<feature type="compositionally biased region" description="Polar residues" evidence="4">
    <location>
        <begin position="49"/>
        <end position="64"/>
    </location>
</feature>
<dbReference type="Gene3D" id="2.60.34.10">
    <property type="entry name" value="Substrate Binding Domain Of DNAk, Chain A, domain 1"/>
    <property type="match status" value="1"/>
</dbReference>
<evidence type="ECO:0000313" key="6">
    <source>
        <dbReference type="Proteomes" id="UP001221142"/>
    </source>
</evidence>
<keyword evidence="1 3" id="KW-0547">Nucleotide-binding</keyword>